<dbReference type="RefSeq" id="WP_162672286.1">
    <property type="nucleotide sequence ID" value="NZ_LR593886.1"/>
</dbReference>
<evidence type="ECO:0000313" key="2">
    <source>
        <dbReference type="Proteomes" id="UP000464178"/>
    </source>
</evidence>
<name>A0A6P2DKB0_9BACT</name>
<organism evidence="1 2">
    <name type="scientific">Gemmata massiliana</name>
    <dbReference type="NCBI Taxonomy" id="1210884"/>
    <lineage>
        <taxon>Bacteria</taxon>
        <taxon>Pseudomonadati</taxon>
        <taxon>Planctomycetota</taxon>
        <taxon>Planctomycetia</taxon>
        <taxon>Gemmatales</taxon>
        <taxon>Gemmataceae</taxon>
        <taxon>Gemmata</taxon>
    </lineage>
</organism>
<keyword evidence="2" id="KW-1185">Reference proteome</keyword>
<sequence length="184" mass="21044">MAVTVKEIDQALSAYLSCGPFMDFELQNHRWKRWLAQLTGADVPLLVQEAIQCLNRLNRFDSSDPWLLALLMCLNQAGSRDPEIYIDQAENYRQTHYRSIFFSTVGELFSEDAIDWLVDVLEHETLSHDEIKLAAQSLFFICTCDVDRSILTQCITSTLLTQSKILTIIGNIRLQAEENIANQD</sequence>
<dbReference type="Proteomes" id="UP000464178">
    <property type="component" value="Chromosome"/>
</dbReference>
<reference evidence="1 2" key="1">
    <citation type="submission" date="2019-05" db="EMBL/GenBank/DDBJ databases">
        <authorList>
            <consortium name="Science for Life Laboratories"/>
        </authorList>
    </citation>
    <scope>NUCLEOTIDE SEQUENCE [LARGE SCALE GENOMIC DNA]</scope>
    <source>
        <strain evidence="1">Soil9</strain>
    </source>
</reference>
<dbReference type="EMBL" id="LR593886">
    <property type="protein sequence ID" value="VTS00848.1"/>
    <property type="molecule type" value="Genomic_DNA"/>
</dbReference>
<accession>A0A6P2DKB0</accession>
<evidence type="ECO:0000313" key="1">
    <source>
        <dbReference type="EMBL" id="VTS00848.1"/>
    </source>
</evidence>
<gene>
    <name evidence="1" type="ORF">SOIL9_80470</name>
</gene>
<dbReference type="KEGG" id="gms:SOIL9_80470"/>
<dbReference type="AlphaFoldDB" id="A0A6P2DKB0"/>
<proteinExistence type="predicted"/>
<protein>
    <submittedName>
        <fullName evidence="1">Uncharacterized protein</fullName>
    </submittedName>
</protein>